<evidence type="ECO:0000313" key="1">
    <source>
        <dbReference type="EMBL" id="CCH31523.1"/>
    </source>
</evidence>
<dbReference type="Proteomes" id="UP000006281">
    <property type="component" value="Chromosome"/>
</dbReference>
<organism evidence="1 2">
    <name type="scientific">Saccharothrix espanaensis (strain ATCC 51144 / DSM 44229 / JCM 9112 / NBRC 15066 / NRRL 15764)</name>
    <dbReference type="NCBI Taxonomy" id="1179773"/>
    <lineage>
        <taxon>Bacteria</taxon>
        <taxon>Bacillati</taxon>
        <taxon>Actinomycetota</taxon>
        <taxon>Actinomycetes</taxon>
        <taxon>Pseudonocardiales</taxon>
        <taxon>Pseudonocardiaceae</taxon>
        <taxon>Saccharothrix</taxon>
    </lineage>
</organism>
<reference evidence="1 2" key="1">
    <citation type="journal article" date="2012" name="BMC Genomics">
        <title>Complete genome sequence of Saccharothrix espanaensis DSM 44229T and comparison to the other completely sequenced Pseudonocardiaceae.</title>
        <authorList>
            <person name="Strobel T."/>
            <person name="Al-Dilaimi A."/>
            <person name="Blom J."/>
            <person name="Gessner A."/>
            <person name="Kalinowski J."/>
            <person name="Luzhetska M."/>
            <person name="Puhler A."/>
            <person name="Szczepanowski R."/>
            <person name="Bechthold A."/>
            <person name="Ruckert C."/>
        </authorList>
    </citation>
    <scope>NUCLEOTIDE SEQUENCE [LARGE SCALE GENOMIC DNA]</scope>
    <source>
        <strain evidence="2">ATCC 51144 / DSM 44229 / JCM 9112 / NBRC 15066 / NRRL 15764</strain>
    </source>
</reference>
<dbReference type="HOGENOM" id="CLU_2371092_0_0_11"/>
<gene>
    <name evidence="1" type="ordered locus">BN6_42370</name>
</gene>
<sequence length="95" mass="10393">MASLAPAEHKLTRRVSAVLPGRLVPTALPGEPPSPLSDAARVLGLHLLEIPFPLPPLTIGMAWHLRHTADGGHQWLRAAVRRVLRPAREDQPTRI</sequence>
<dbReference type="KEGG" id="sesp:BN6_42370"/>
<accession>K0K4S1</accession>
<name>K0K4S1_SACES</name>
<keyword evidence="2" id="KW-1185">Reference proteome</keyword>
<proteinExistence type="predicted"/>
<dbReference type="EMBL" id="HE804045">
    <property type="protein sequence ID" value="CCH31523.1"/>
    <property type="molecule type" value="Genomic_DNA"/>
</dbReference>
<dbReference type="PATRIC" id="fig|1179773.3.peg.4240"/>
<protein>
    <recommendedName>
        <fullName evidence="3">LysR substrate-binding domain-containing protein</fullName>
    </recommendedName>
</protein>
<dbReference type="Gene3D" id="3.40.190.10">
    <property type="entry name" value="Periplasmic binding protein-like II"/>
    <property type="match status" value="2"/>
</dbReference>
<dbReference type="STRING" id="1179773.BN6_42370"/>
<dbReference type="AlphaFoldDB" id="K0K4S1"/>
<evidence type="ECO:0008006" key="3">
    <source>
        <dbReference type="Google" id="ProtNLM"/>
    </source>
</evidence>
<dbReference type="eggNOG" id="COG0583">
    <property type="taxonomic scope" value="Bacteria"/>
</dbReference>
<evidence type="ECO:0000313" key="2">
    <source>
        <dbReference type="Proteomes" id="UP000006281"/>
    </source>
</evidence>
<dbReference type="SUPFAM" id="SSF53850">
    <property type="entry name" value="Periplasmic binding protein-like II"/>
    <property type="match status" value="1"/>
</dbReference>